<feature type="compositionally biased region" description="Basic and acidic residues" evidence="1">
    <location>
        <begin position="297"/>
        <end position="314"/>
    </location>
</feature>
<protein>
    <recommendedName>
        <fullName evidence="4">Nucleoside phosphorylase domain-containing protein</fullName>
    </recommendedName>
</protein>
<dbReference type="PANTHER" id="PTHR46082:SF6">
    <property type="entry name" value="AAA+ ATPASE DOMAIN-CONTAINING PROTEIN-RELATED"/>
    <property type="match status" value="1"/>
</dbReference>
<name>A0A8H4T4D9_9HYPO</name>
<dbReference type="PANTHER" id="PTHR46082">
    <property type="entry name" value="ATP/GTP-BINDING PROTEIN-RELATED"/>
    <property type="match status" value="1"/>
</dbReference>
<dbReference type="EMBL" id="JABEXW010000935">
    <property type="protein sequence ID" value="KAF4951073.1"/>
    <property type="molecule type" value="Genomic_DNA"/>
</dbReference>
<evidence type="ECO:0000256" key="1">
    <source>
        <dbReference type="SAM" id="MobiDB-lite"/>
    </source>
</evidence>
<feature type="region of interest" description="Disordered" evidence="1">
    <location>
        <begin position="288"/>
        <end position="323"/>
    </location>
</feature>
<dbReference type="Gene3D" id="3.40.50.1580">
    <property type="entry name" value="Nucleoside phosphorylase domain"/>
    <property type="match status" value="1"/>
</dbReference>
<reference evidence="2" key="2">
    <citation type="submission" date="2020-05" db="EMBL/GenBank/DDBJ databases">
        <authorList>
            <person name="Kim H.-S."/>
            <person name="Proctor R.H."/>
            <person name="Brown D.W."/>
        </authorList>
    </citation>
    <scope>NUCLEOTIDE SEQUENCE</scope>
    <source>
        <strain evidence="2">NRRL 20472</strain>
    </source>
</reference>
<dbReference type="OrthoDB" id="20872at2759"/>
<accession>A0A8H4T4D9</accession>
<dbReference type="Proteomes" id="UP000622797">
    <property type="component" value="Unassembled WGS sequence"/>
</dbReference>
<evidence type="ECO:0000313" key="2">
    <source>
        <dbReference type="EMBL" id="KAF4951073.1"/>
    </source>
</evidence>
<dbReference type="GO" id="GO:0009116">
    <property type="term" value="P:nucleoside metabolic process"/>
    <property type="evidence" value="ECO:0007669"/>
    <property type="project" value="InterPro"/>
</dbReference>
<keyword evidence="3" id="KW-1185">Reference proteome</keyword>
<dbReference type="InterPro" id="IPR053137">
    <property type="entry name" value="NLR-like"/>
</dbReference>
<dbReference type="AlphaFoldDB" id="A0A8H4T4D9"/>
<evidence type="ECO:0008006" key="4">
    <source>
        <dbReference type="Google" id="ProtNLM"/>
    </source>
</evidence>
<comment type="caution">
    <text evidence="2">The sequence shown here is derived from an EMBL/GenBank/DDBJ whole genome shotgun (WGS) entry which is preliminary data.</text>
</comment>
<dbReference type="SUPFAM" id="SSF53167">
    <property type="entry name" value="Purine and uridine phosphorylases"/>
    <property type="match status" value="1"/>
</dbReference>
<reference evidence="2" key="1">
    <citation type="journal article" date="2020" name="BMC Genomics">
        <title>Correction to: Identification and distribution of gene clusters required for synthesis of sphingolipid metabolism inhibitors in diverse species of the filamentous fungus Fusarium.</title>
        <authorList>
            <person name="Kim H.S."/>
            <person name="Lohmar J.M."/>
            <person name="Busman M."/>
            <person name="Brown D.W."/>
            <person name="Naumann T.A."/>
            <person name="Divon H.H."/>
            <person name="Lysoe E."/>
            <person name="Uhlig S."/>
            <person name="Proctor R.H."/>
        </authorList>
    </citation>
    <scope>NUCLEOTIDE SEQUENCE</scope>
    <source>
        <strain evidence="2">NRRL 20472</strain>
    </source>
</reference>
<proteinExistence type="predicted"/>
<dbReference type="GO" id="GO:0003824">
    <property type="term" value="F:catalytic activity"/>
    <property type="evidence" value="ECO:0007669"/>
    <property type="project" value="InterPro"/>
</dbReference>
<organism evidence="2 3">
    <name type="scientific">Fusarium sarcochroum</name>
    <dbReference type="NCBI Taxonomy" id="1208366"/>
    <lineage>
        <taxon>Eukaryota</taxon>
        <taxon>Fungi</taxon>
        <taxon>Dikarya</taxon>
        <taxon>Ascomycota</taxon>
        <taxon>Pezizomycotina</taxon>
        <taxon>Sordariomycetes</taxon>
        <taxon>Hypocreomycetidae</taxon>
        <taxon>Hypocreales</taxon>
        <taxon>Nectriaceae</taxon>
        <taxon>Fusarium</taxon>
        <taxon>Fusarium lateritium species complex</taxon>
    </lineage>
</organism>
<evidence type="ECO:0000313" key="3">
    <source>
        <dbReference type="Proteomes" id="UP000622797"/>
    </source>
</evidence>
<gene>
    <name evidence="2" type="ORF">FSARC_13001</name>
</gene>
<sequence>MEEKYRMLFREAQRQMKWRSDPNDGRQPADICGLIRPEQLGERYHNELVQLQQILSDLQEACGLTRQELYTDDIWKSPQLHDWAKGEQSSLLLVQSSYNSISRTERFSAELFDLIQDKQPIVAILQSPSSTEFIASSEGELLRQLAIQALQKVSVDDPISFLADALLRFMGASTCEDWFAILEWILQMTPSLFLVTDMSVLGERVEKARSWLIDLEKIMTRLQTTSATCLRILLISTYPIWSDSDLPNLLFIGAAPELDMDYEMSGIGEMSPQRKLPIYLPARDAKSSLVTQPNQSTKRDQAQGDSVQKQREETSLAATQPHNQPGFQSVDIAILCALPLEADAVEVLFDVHFTGRYCRAEGDTNTYSLGVIDRHNVVLVHMPGMGTRHAASVAAHCGGTFPRISLVLIVGICGGVPFLQDGTELMLGDVAVSEGLVTYDFGRQYPDRFVRKDSILESARKPPAEILGFLARLKGRNAKRILHERTAVHMETLRRELGTSAIYPGADKDVLFKSEYRHKHHDISACDVCAMSEGPMRMICEQARISTCEELKCDAKRSITRQRQQEILQSIPSQQSNFCPTVHFGKYASGDKVMKSGEDRDEIARSEGIIAFEMEGAGVWDNMPCVIIKGVCDYADSHKDKRWQGFAAATAAACMRAFLERWRQ</sequence>
<dbReference type="InterPro" id="IPR035994">
    <property type="entry name" value="Nucleoside_phosphorylase_sf"/>
</dbReference>